<dbReference type="GO" id="GO:0002161">
    <property type="term" value="F:aminoacyl-tRNA deacylase activity"/>
    <property type="evidence" value="ECO:0007669"/>
    <property type="project" value="InterPro"/>
</dbReference>
<dbReference type="InterPro" id="IPR036754">
    <property type="entry name" value="YbaK/aa-tRNA-synt-asso_dom_sf"/>
</dbReference>
<feature type="domain" description="YbaK/aminoacyl-tRNA synthetase-associated" evidence="1">
    <location>
        <begin position="24"/>
        <end position="140"/>
    </location>
</feature>
<dbReference type="Gene3D" id="3.90.960.10">
    <property type="entry name" value="YbaK/aminoacyl-tRNA synthetase-associated domain"/>
    <property type="match status" value="1"/>
</dbReference>
<dbReference type="EMBL" id="JACRTC010000001">
    <property type="protein sequence ID" value="MBC8569677.1"/>
    <property type="molecule type" value="Genomic_DNA"/>
</dbReference>
<dbReference type="RefSeq" id="WP_262396774.1">
    <property type="nucleotide sequence ID" value="NZ_JACRTC010000001.1"/>
</dbReference>
<name>A0A926E996_9FIRM</name>
<evidence type="ECO:0000313" key="2">
    <source>
        <dbReference type="EMBL" id="MBC8569677.1"/>
    </source>
</evidence>
<gene>
    <name evidence="2" type="ORF">H8709_02415</name>
</gene>
<dbReference type="CDD" id="cd04333">
    <property type="entry name" value="ProX_deacylase"/>
    <property type="match status" value="1"/>
</dbReference>
<dbReference type="AlphaFoldDB" id="A0A926E996"/>
<evidence type="ECO:0000313" key="3">
    <source>
        <dbReference type="Proteomes" id="UP000660861"/>
    </source>
</evidence>
<sequence>MRNEKVDAFLASHGLTVQEFEEGSTATAPMAAAQLGVKTDQIAKSILMRGKDGNHYMAVIPGEQKISSSKIKAVAGCKCSMVGGEDAFAVTGYLPGGVCPFLVENVTIFIDKSLEALGDIYPAAGTSSTAVRMDYDTLVKITGGTPCDVIAK</sequence>
<comment type="caution">
    <text evidence="2">The sequence shown here is derived from an EMBL/GenBank/DDBJ whole genome shotgun (WGS) entry which is preliminary data.</text>
</comment>
<accession>A0A926E996</accession>
<proteinExistence type="predicted"/>
<evidence type="ECO:0000259" key="1">
    <source>
        <dbReference type="Pfam" id="PF04073"/>
    </source>
</evidence>
<reference evidence="2" key="1">
    <citation type="submission" date="2020-08" db="EMBL/GenBank/DDBJ databases">
        <title>Genome public.</title>
        <authorList>
            <person name="Liu C."/>
            <person name="Sun Q."/>
        </authorList>
    </citation>
    <scope>NUCLEOTIDE SEQUENCE</scope>
    <source>
        <strain evidence="2">NSJ-54</strain>
    </source>
</reference>
<dbReference type="Pfam" id="PF04073">
    <property type="entry name" value="tRNA_edit"/>
    <property type="match status" value="1"/>
</dbReference>
<dbReference type="PANTHER" id="PTHR30411:SF1">
    <property type="entry name" value="CYTOPLASMIC PROTEIN"/>
    <property type="match status" value="1"/>
</dbReference>
<dbReference type="InterPro" id="IPR007214">
    <property type="entry name" value="YbaK/aa-tRNA-synth-assoc-dom"/>
</dbReference>
<organism evidence="2 3">
    <name type="scientific">Zongyangia hominis</name>
    <dbReference type="NCBI Taxonomy" id="2763677"/>
    <lineage>
        <taxon>Bacteria</taxon>
        <taxon>Bacillati</taxon>
        <taxon>Bacillota</taxon>
        <taxon>Clostridia</taxon>
        <taxon>Eubacteriales</taxon>
        <taxon>Oscillospiraceae</taxon>
        <taxon>Zongyangia</taxon>
    </lineage>
</organism>
<dbReference type="SUPFAM" id="SSF55826">
    <property type="entry name" value="YbaK/ProRS associated domain"/>
    <property type="match status" value="1"/>
</dbReference>
<protein>
    <submittedName>
        <fullName evidence="2">YbaK/EbsC family protein</fullName>
    </submittedName>
</protein>
<dbReference type="Proteomes" id="UP000660861">
    <property type="component" value="Unassembled WGS sequence"/>
</dbReference>
<keyword evidence="3" id="KW-1185">Reference proteome</keyword>
<dbReference type="PANTHER" id="PTHR30411">
    <property type="entry name" value="CYTOPLASMIC PROTEIN"/>
    <property type="match status" value="1"/>
</dbReference>